<gene>
    <name evidence="2" type="ORF">QJ521_08320</name>
</gene>
<evidence type="ECO:0000313" key="2">
    <source>
        <dbReference type="EMBL" id="MDI6453570.1"/>
    </source>
</evidence>
<dbReference type="Proteomes" id="UP001431532">
    <property type="component" value="Unassembled WGS sequence"/>
</dbReference>
<evidence type="ECO:0000313" key="3">
    <source>
        <dbReference type="Proteomes" id="UP001431532"/>
    </source>
</evidence>
<name>A0AAW6U6W1_9MOLU</name>
<dbReference type="RefSeq" id="WP_282840004.1">
    <property type="nucleotide sequence ID" value="NZ_JASCXW010000035.1"/>
</dbReference>
<feature type="transmembrane region" description="Helical" evidence="1">
    <location>
        <begin position="7"/>
        <end position="28"/>
    </location>
</feature>
<feature type="transmembrane region" description="Helical" evidence="1">
    <location>
        <begin position="144"/>
        <end position="167"/>
    </location>
</feature>
<reference evidence="2" key="1">
    <citation type="submission" date="2023-05" db="EMBL/GenBank/DDBJ databases">
        <title>Mariniplasma microaerophilum sp. nov., a novel anaerobic mollicute isolated from terrestrial mud volcano, Taman Peninsula, Russia.</title>
        <authorList>
            <person name="Khomyakova M.A."/>
            <person name="Merkel A.Y."/>
            <person name="Slobodkin A.I."/>
        </authorList>
    </citation>
    <scope>NUCLEOTIDE SEQUENCE</scope>
    <source>
        <strain evidence="2">M4Ah</strain>
    </source>
</reference>
<feature type="transmembrane region" description="Helical" evidence="1">
    <location>
        <begin position="111"/>
        <end position="132"/>
    </location>
</feature>
<keyword evidence="3" id="KW-1185">Reference proteome</keyword>
<protein>
    <recommendedName>
        <fullName evidence="4">DUF350 domain-containing protein</fullName>
    </recommendedName>
</protein>
<sequence>MSVFKNIGIVIVLLIVIVISAMNSILFITHPELSYGTPGMYHISIIFMLLALGLLYLLSRFELNYIKASVEKKHLWKSVASHQTILVNITAQAVLYLILEISQYLSNSLEVIVPLIILFVSVIWLRTIKVLFLKSEKHLADIKILFGANIIFTAFTVYLTIHLFLMINAY</sequence>
<comment type="caution">
    <text evidence="2">The sequence shown here is derived from an EMBL/GenBank/DDBJ whole genome shotgun (WGS) entry which is preliminary data.</text>
</comment>
<keyword evidence="1" id="KW-0812">Transmembrane</keyword>
<keyword evidence="1" id="KW-0472">Membrane</keyword>
<evidence type="ECO:0000256" key="1">
    <source>
        <dbReference type="SAM" id="Phobius"/>
    </source>
</evidence>
<keyword evidence="1" id="KW-1133">Transmembrane helix</keyword>
<accession>A0AAW6U6W1</accession>
<dbReference type="EMBL" id="JASCXW010000035">
    <property type="protein sequence ID" value="MDI6453570.1"/>
    <property type="molecule type" value="Genomic_DNA"/>
</dbReference>
<feature type="transmembrane region" description="Helical" evidence="1">
    <location>
        <begin position="40"/>
        <end position="58"/>
    </location>
</feature>
<feature type="transmembrane region" description="Helical" evidence="1">
    <location>
        <begin position="79"/>
        <end position="99"/>
    </location>
</feature>
<dbReference type="AlphaFoldDB" id="A0AAW6U6W1"/>
<proteinExistence type="predicted"/>
<organism evidence="2 3">
    <name type="scientific">Peloplasma aerotolerans</name>
    <dbReference type="NCBI Taxonomy" id="3044389"/>
    <lineage>
        <taxon>Bacteria</taxon>
        <taxon>Bacillati</taxon>
        <taxon>Mycoplasmatota</taxon>
        <taxon>Mollicutes</taxon>
        <taxon>Acholeplasmatales</taxon>
        <taxon>Acholeplasmataceae</taxon>
        <taxon>Peloplasma</taxon>
    </lineage>
</organism>
<evidence type="ECO:0008006" key="4">
    <source>
        <dbReference type="Google" id="ProtNLM"/>
    </source>
</evidence>